<sequence length="149" mass="16721">MTERTVMAKRVPPAQLAILLRDAITRLNRRVRQARPVGDLTVTQLSALTSLRLAGALTPRELADTERVQPPTMTKIVAKLEERGLVQRTPHPTDGRQVILSTTEAGHAVLVQNERVRDEWLARRLAELSPEDRDTLLRAAEILEQVIRA</sequence>
<dbReference type="PRINTS" id="PR00598">
    <property type="entry name" value="HTHMARR"/>
</dbReference>
<protein>
    <submittedName>
        <fullName evidence="5">MarR family winged helix-turn-helix transcriptional regulator</fullName>
    </submittedName>
</protein>
<comment type="caution">
    <text evidence="5">The sequence shown here is derived from an EMBL/GenBank/DDBJ whole genome shotgun (WGS) entry which is preliminary data.</text>
</comment>
<evidence type="ECO:0000256" key="2">
    <source>
        <dbReference type="ARBA" id="ARBA00023125"/>
    </source>
</evidence>
<evidence type="ECO:0000313" key="5">
    <source>
        <dbReference type="EMBL" id="MFD1319876.1"/>
    </source>
</evidence>
<dbReference type="InterPro" id="IPR023187">
    <property type="entry name" value="Tscrpt_reg_MarR-type_CS"/>
</dbReference>
<dbReference type="SMART" id="SM00347">
    <property type="entry name" value="HTH_MARR"/>
    <property type="match status" value="1"/>
</dbReference>
<feature type="domain" description="HTH marR-type" evidence="4">
    <location>
        <begin position="13"/>
        <end position="145"/>
    </location>
</feature>
<evidence type="ECO:0000256" key="1">
    <source>
        <dbReference type="ARBA" id="ARBA00023015"/>
    </source>
</evidence>
<dbReference type="InterPro" id="IPR036388">
    <property type="entry name" value="WH-like_DNA-bd_sf"/>
</dbReference>
<dbReference type="PANTHER" id="PTHR39515:SF2">
    <property type="entry name" value="HTH-TYPE TRANSCRIPTIONAL REGULATOR RV0880"/>
    <property type="match status" value="1"/>
</dbReference>
<dbReference type="Gene3D" id="1.10.10.10">
    <property type="entry name" value="Winged helix-like DNA-binding domain superfamily/Winged helix DNA-binding domain"/>
    <property type="match status" value="1"/>
</dbReference>
<dbReference type="SUPFAM" id="SSF46785">
    <property type="entry name" value="Winged helix' DNA-binding domain"/>
    <property type="match status" value="1"/>
</dbReference>
<dbReference type="PROSITE" id="PS01117">
    <property type="entry name" value="HTH_MARR_1"/>
    <property type="match status" value="1"/>
</dbReference>
<evidence type="ECO:0000256" key="3">
    <source>
        <dbReference type="ARBA" id="ARBA00023163"/>
    </source>
</evidence>
<accession>A0ABW3Y679</accession>
<dbReference type="Proteomes" id="UP001597260">
    <property type="component" value="Unassembled WGS sequence"/>
</dbReference>
<proteinExistence type="predicted"/>
<organism evidence="5 6">
    <name type="scientific">Micromonospora sonneratiae</name>
    <dbReference type="NCBI Taxonomy" id="1184706"/>
    <lineage>
        <taxon>Bacteria</taxon>
        <taxon>Bacillati</taxon>
        <taxon>Actinomycetota</taxon>
        <taxon>Actinomycetes</taxon>
        <taxon>Micromonosporales</taxon>
        <taxon>Micromonosporaceae</taxon>
        <taxon>Micromonospora</taxon>
    </lineage>
</organism>
<dbReference type="PROSITE" id="PS50995">
    <property type="entry name" value="HTH_MARR_2"/>
    <property type="match status" value="1"/>
</dbReference>
<keyword evidence="3" id="KW-0804">Transcription</keyword>
<dbReference type="RefSeq" id="WP_377566298.1">
    <property type="nucleotide sequence ID" value="NZ_JBHTMP010000002.1"/>
</dbReference>
<keyword evidence="1" id="KW-0805">Transcription regulation</keyword>
<dbReference type="InterPro" id="IPR000835">
    <property type="entry name" value="HTH_MarR-typ"/>
</dbReference>
<reference evidence="6" key="1">
    <citation type="journal article" date="2019" name="Int. J. Syst. Evol. Microbiol.">
        <title>The Global Catalogue of Microorganisms (GCM) 10K type strain sequencing project: providing services to taxonomists for standard genome sequencing and annotation.</title>
        <authorList>
            <consortium name="The Broad Institute Genomics Platform"/>
            <consortium name="The Broad Institute Genome Sequencing Center for Infectious Disease"/>
            <person name="Wu L."/>
            <person name="Ma J."/>
        </authorList>
    </citation>
    <scope>NUCLEOTIDE SEQUENCE [LARGE SCALE GENOMIC DNA]</scope>
    <source>
        <strain evidence="6">JCM 31037</strain>
    </source>
</reference>
<gene>
    <name evidence="5" type="ORF">ACFQ4H_02100</name>
</gene>
<dbReference type="PANTHER" id="PTHR39515">
    <property type="entry name" value="CONSERVED PROTEIN"/>
    <property type="match status" value="1"/>
</dbReference>
<name>A0ABW3Y679_9ACTN</name>
<keyword evidence="2" id="KW-0238">DNA-binding</keyword>
<dbReference type="Pfam" id="PF01047">
    <property type="entry name" value="MarR"/>
    <property type="match status" value="1"/>
</dbReference>
<dbReference type="InterPro" id="IPR036390">
    <property type="entry name" value="WH_DNA-bd_sf"/>
</dbReference>
<evidence type="ECO:0000313" key="6">
    <source>
        <dbReference type="Proteomes" id="UP001597260"/>
    </source>
</evidence>
<dbReference type="EMBL" id="JBHTMP010000002">
    <property type="protein sequence ID" value="MFD1319876.1"/>
    <property type="molecule type" value="Genomic_DNA"/>
</dbReference>
<evidence type="ECO:0000259" key="4">
    <source>
        <dbReference type="PROSITE" id="PS50995"/>
    </source>
</evidence>
<dbReference type="InterPro" id="IPR052526">
    <property type="entry name" value="HTH-type_Bedaq_tolerance"/>
</dbReference>
<keyword evidence="6" id="KW-1185">Reference proteome</keyword>